<evidence type="ECO:0000256" key="3">
    <source>
        <dbReference type="ARBA" id="ARBA00022692"/>
    </source>
</evidence>
<gene>
    <name evidence="8" type="ORF">R4Z09_22645</name>
</gene>
<keyword evidence="9" id="KW-1185">Reference proteome</keyword>
<name>A0ABZ2C8S8_9BACI</name>
<proteinExistence type="predicted"/>
<dbReference type="Proteomes" id="UP001357223">
    <property type="component" value="Chromosome"/>
</dbReference>
<dbReference type="EMBL" id="CP137640">
    <property type="protein sequence ID" value="WVX80055.1"/>
    <property type="molecule type" value="Genomic_DNA"/>
</dbReference>
<feature type="domain" description="RsgI N-terminal anti-sigma" evidence="7">
    <location>
        <begin position="2"/>
        <end position="50"/>
    </location>
</feature>
<organism evidence="8 9">
    <name type="scientific">Niallia oryzisoli</name>
    <dbReference type="NCBI Taxonomy" id="1737571"/>
    <lineage>
        <taxon>Bacteria</taxon>
        <taxon>Bacillati</taxon>
        <taxon>Bacillota</taxon>
        <taxon>Bacilli</taxon>
        <taxon>Bacillales</taxon>
        <taxon>Bacillaceae</taxon>
        <taxon>Niallia</taxon>
    </lineage>
</organism>
<feature type="compositionally biased region" description="Basic and acidic residues" evidence="6">
    <location>
        <begin position="230"/>
        <end position="242"/>
    </location>
</feature>
<evidence type="ECO:0000256" key="1">
    <source>
        <dbReference type="ARBA" id="ARBA00004162"/>
    </source>
</evidence>
<reference evidence="8 9" key="1">
    <citation type="submission" date="2023-10" db="EMBL/GenBank/DDBJ databases">
        <title>Niallia locisalis sp.nov. isolated from a salt pond sample.</title>
        <authorList>
            <person name="Li X.-J."/>
            <person name="Dong L."/>
        </authorList>
    </citation>
    <scope>NUCLEOTIDE SEQUENCE [LARGE SCALE GENOMIC DNA]</scope>
    <source>
        <strain evidence="8 9">DSM 29761</strain>
    </source>
</reference>
<feature type="compositionally biased region" description="Polar residues" evidence="6">
    <location>
        <begin position="266"/>
        <end position="277"/>
    </location>
</feature>
<accession>A0ABZ2C8S8</accession>
<dbReference type="InterPro" id="IPR055431">
    <property type="entry name" value="RsgI_M"/>
</dbReference>
<evidence type="ECO:0000313" key="8">
    <source>
        <dbReference type="EMBL" id="WVX80055.1"/>
    </source>
</evidence>
<feature type="compositionally biased region" description="Basic and acidic residues" evidence="6">
    <location>
        <begin position="310"/>
        <end position="340"/>
    </location>
</feature>
<keyword evidence="5" id="KW-0472">Membrane</keyword>
<keyword evidence="2" id="KW-1003">Cell membrane</keyword>
<evidence type="ECO:0000256" key="6">
    <source>
        <dbReference type="SAM" id="MobiDB-lite"/>
    </source>
</evidence>
<dbReference type="InterPro" id="IPR024449">
    <property type="entry name" value="Anti-sigma_RsgI_N"/>
</dbReference>
<evidence type="ECO:0000313" key="9">
    <source>
        <dbReference type="Proteomes" id="UP001357223"/>
    </source>
</evidence>
<evidence type="ECO:0000256" key="4">
    <source>
        <dbReference type="ARBA" id="ARBA00022989"/>
    </source>
</evidence>
<evidence type="ECO:0000259" key="7">
    <source>
        <dbReference type="PROSITE" id="PS51849"/>
    </source>
</evidence>
<feature type="compositionally biased region" description="Low complexity" evidence="6">
    <location>
        <begin position="341"/>
        <end position="364"/>
    </location>
</feature>
<protein>
    <submittedName>
        <fullName evidence="8">Anti-sigma factor domain-containing protein</fullName>
    </submittedName>
</protein>
<feature type="compositionally biased region" description="Basic and acidic residues" evidence="6">
    <location>
        <begin position="365"/>
        <end position="374"/>
    </location>
</feature>
<comment type="subcellular location">
    <subcellularLocation>
        <location evidence="1">Cell membrane</location>
        <topology evidence="1">Single-pass membrane protein</topology>
    </subcellularLocation>
</comment>
<dbReference type="Pfam" id="PF12791">
    <property type="entry name" value="RsgI_N"/>
    <property type="match status" value="1"/>
</dbReference>
<keyword evidence="4" id="KW-1133">Transmembrane helix</keyword>
<dbReference type="RefSeq" id="WP_338448986.1">
    <property type="nucleotide sequence ID" value="NZ_CP137640.1"/>
</dbReference>
<evidence type="ECO:0000256" key="5">
    <source>
        <dbReference type="ARBA" id="ARBA00023136"/>
    </source>
</evidence>
<evidence type="ECO:0000256" key="2">
    <source>
        <dbReference type="ARBA" id="ARBA00022475"/>
    </source>
</evidence>
<dbReference type="Pfam" id="PF23750">
    <property type="entry name" value="RsgI_M"/>
    <property type="match status" value="1"/>
</dbReference>
<sequence length="374" mass="42289">MKKGIILEINDRFVTLLTPEGEFLRARKLNNDYQIGQEIDFFPDKKEMENKSFSIFHTFKGKALAASFASLLLLVSLIPLYQGNQVYAYMSIDINPSIELGFNKDYQVISITPYNEDGEKIVNQLKGWKKKGIDEVTNDIIDEIKRQGYLKDNHEIVVGTVYETETIDVDNPNWKEKWTDVQEVIQGKHLELTVVKGTEEDREIAQKQGVTIGEYKEESKSLNKNHSKKQKDQKEKPVKEELPQQEQQTDASSPKVEEHKPAVEPSKQSDPPVNTPQDGKAKPAIESTPHVAPGQIKKENNFDQYTGEVKGPELDKAHPSEKEKKPEQAETKADNEKQKNNENNGNHNGNNGSNGNFGNQGKQGDSSDKNNEKN</sequence>
<dbReference type="PROSITE" id="PS51849">
    <property type="entry name" value="RSGI_N"/>
    <property type="match status" value="1"/>
</dbReference>
<feature type="region of interest" description="Disordered" evidence="6">
    <location>
        <begin position="215"/>
        <end position="374"/>
    </location>
</feature>
<keyword evidence="3" id="KW-0812">Transmembrane</keyword>